<dbReference type="GeneID" id="70912474"/>
<proteinExistence type="predicted"/>
<evidence type="ECO:0000313" key="2">
    <source>
        <dbReference type="Proteomes" id="UP000092741"/>
    </source>
</evidence>
<dbReference type="AlphaFoldDB" id="A0AAN1CVR8"/>
<dbReference type="Proteomes" id="UP000092741">
    <property type="component" value="Chromosome 1"/>
</dbReference>
<dbReference type="EMBL" id="CP016345">
    <property type="protein sequence ID" value="ANQ12458.1"/>
    <property type="molecule type" value="Genomic_DNA"/>
</dbReference>
<keyword evidence="2" id="KW-1185">Reference proteome</keyword>
<protein>
    <submittedName>
        <fullName evidence="1">Uncharacterized protein</fullName>
    </submittedName>
</protein>
<organism evidence="1 2">
    <name type="scientific">Vibrio natriegens NBRC 15636 = ATCC 14048 = DSM 759</name>
    <dbReference type="NCBI Taxonomy" id="1219067"/>
    <lineage>
        <taxon>Bacteria</taxon>
        <taxon>Pseudomonadati</taxon>
        <taxon>Pseudomonadota</taxon>
        <taxon>Gammaproteobacteria</taxon>
        <taxon>Vibrionales</taxon>
        <taxon>Vibrionaceae</taxon>
        <taxon>Vibrio</taxon>
    </lineage>
</organism>
<gene>
    <name evidence="1" type="ORF">BA890_06660</name>
</gene>
<dbReference type="KEGG" id="vna:PN96_06690"/>
<reference evidence="1 2" key="1">
    <citation type="submission" date="2016-07" db="EMBL/GenBank/DDBJ databases">
        <title>Developing Vibrio natriegens as a novel, fast-growing host for biotechnology.</title>
        <authorList>
            <person name="Weinstock M.T."/>
            <person name="Hesek E.D."/>
            <person name="Wilson C.M."/>
            <person name="Gibson D.G."/>
        </authorList>
    </citation>
    <scope>NUCLEOTIDE SEQUENCE [LARGE SCALE GENOMIC DNA]</scope>
    <source>
        <strain evidence="1 2">ATCC 14048</strain>
    </source>
</reference>
<evidence type="ECO:0000313" key="1">
    <source>
        <dbReference type="EMBL" id="ANQ12458.1"/>
    </source>
</evidence>
<sequence>MTDADIELQHIWLEVQAERWHNIPRFLFSFYCYKHNLVSKTNKPCWETARNELSASSSVQARKNSVIDPLVPEDAVVGLLKTLYKDGEMSFDAMAKTLDTFLHYVVVSKQEHAKLKPNMPASWYQGHEKPLMARFDLAGISIKSR</sequence>
<dbReference type="RefSeq" id="WP_020333137.1">
    <property type="nucleotide sequence ID" value="NZ_ATFJ01000003.1"/>
</dbReference>
<name>A0AAN1CVR8_VIBNA</name>
<accession>A0AAN1CVR8</accession>